<organism evidence="1 2">
    <name type="scientific">Oikopleura dioica</name>
    <name type="common">Tunicate</name>
    <dbReference type="NCBI Taxonomy" id="34765"/>
    <lineage>
        <taxon>Eukaryota</taxon>
        <taxon>Metazoa</taxon>
        <taxon>Chordata</taxon>
        <taxon>Tunicata</taxon>
        <taxon>Appendicularia</taxon>
        <taxon>Copelata</taxon>
        <taxon>Oikopleuridae</taxon>
        <taxon>Oikopleura</taxon>
    </lineage>
</organism>
<gene>
    <name evidence="1" type="ORF">OKIOD_LOCUS13846</name>
</gene>
<dbReference type="EMBL" id="OU015567">
    <property type="protein sequence ID" value="CAG5110706.1"/>
    <property type="molecule type" value="Genomic_DNA"/>
</dbReference>
<evidence type="ECO:0000313" key="1">
    <source>
        <dbReference type="EMBL" id="CAG5110706.1"/>
    </source>
</evidence>
<dbReference type="CDD" id="cd23539">
    <property type="entry name" value="TFP_LU_ECD_CinHb4_like"/>
    <property type="match status" value="1"/>
</dbReference>
<evidence type="ECO:0000313" key="2">
    <source>
        <dbReference type="Proteomes" id="UP001158576"/>
    </source>
</evidence>
<protein>
    <submittedName>
        <fullName evidence="1">Oidioi.mRNA.OKI2018_I69.chr2.g5081.t1.cds</fullName>
    </submittedName>
</protein>
<dbReference type="Proteomes" id="UP001158576">
    <property type="component" value="Chromosome 2"/>
</dbReference>
<name>A0ABN7SYX0_OIKDI</name>
<sequence>MKFLSIFVFIIARAKKNGDEKESLGQIEGGLLLYAFGNIEETKIEKPLPNSSGPETASHDALFKFMSSRLTCMTCSSRNYNECSSEGFAQECQENEQSCQIEIRKRGPKVESVKMGCKALDACLANKSQNFRGRFAEHQCKPRKWQKATSVCRQCCDSGKNCFGDNEESFKLGAEDERREKWEKDFTTEKNAFLFEK</sequence>
<reference evidence="1 2" key="1">
    <citation type="submission" date="2021-04" db="EMBL/GenBank/DDBJ databases">
        <authorList>
            <person name="Bliznina A."/>
        </authorList>
    </citation>
    <scope>NUCLEOTIDE SEQUENCE [LARGE SCALE GENOMIC DNA]</scope>
</reference>
<proteinExistence type="predicted"/>
<accession>A0ABN7SYX0</accession>
<keyword evidence="2" id="KW-1185">Reference proteome</keyword>